<protein>
    <submittedName>
        <fullName evidence="1">Uncharacterized protein</fullName>
    </submittedName>
</protein>
<gene>
    <name evidence="1" type="ORF">BCR44DRAFT_1311593</name>
</gene>
<evidence type="ECO:0000313" key="1">
    <source>
        <dbReference type="EMBL" id="ORZ30519.1"/>
    </source>
</evidence>
<comment type="caution">
    <text evidence="1">The sequence shown here is derived from an EMBL/GenBank/DDBJ whole genome shotgun (WGS) entry which is preliminary data.</text>
</comment>
<dbReference type="Proteomes" id="UP000193411">
    <property type="component" value="Unassembled WGS sequence"/>
</dbReference>
<accession>A0A1Y2H7I9</accession>
<dbReference type="EMBL" id="MCFL01000083">
    <property type="protein sequence ID" value="ORZ30519.1"/>
    <property type="molecule type" value="Genomic_DNA"/>
</dbReference>
<keyword evidence="2" id="KW-1185">Reference proteome</keyword>
<reference evidence="1 2" key="1">
    <citation type="submission" date="2016-07" db="EMBL/GenBank/DDBJ databases">
        <title>Pervasive Adenine N6-methylation of Active Genes in Fungi.</title>
        <authorList>
            <consortium name="DOE Joint Genome Institute"/>
            <person name="Mondo S.J."/>
            <person name="Dannebaum R.O."/>
            <person name="Kuo R.C."/>
            <person name="Labutti K."/>
            <person name="Haridas S."/>
            <person name="Kuo A."/>
            <person name="Salamov A."/>
            <person name="Ahrendt S.R."/>
            <person name="Lipzen A."/>
            <person name="Sullivan W."/>
            <person name="Andreopoulos W.B."/>
            <person name="Clum A."/>
            <person name="Lindquist E."/>
            <person name="Daum C."/>
            <person name="Ramamoorthy G.K."/>
            <person name="Gryganskyi A."/>
            <person name="Culley D."/>
            <person name="Magnuson J.K."/>
            <person name="James T.Y."/>
            <person name="O'Malley M.A."/>
            <person name="Stajich J.E."/>
            <person name="Spatafora J.W."/>
            <person name="Visel A."/>
            <person name="Grigoriev I.V."/>
        </authorList>
    </citation>
    <scope>NUCLEOTIDE SEQUENCE [LARGE SCALE GENOMIC DNA]</scope>
    <source>
        <strain evidence="1 2">PL171</strain>
    </source>
</reference>
<proteinExistence type="predicted"/>
<organism evidence="1 2">
    <name type="scientific">Catenaria anguillulae PL171</name>
    <dbReference type="NCBI Taxonomy" id="765915"/>
    <lineage>
        <taxon>Eukaryota</taxon>
        <taxon>Fungi</taxon>
        <taxon>Fungi incertae sedis</taxon>
        <taxon>Blastocladiomycota</taxon>
        <taxon>Blastocladiomycetes</taxon>
        <taxon>Blastocladiales</taxon>
        <taxon>Catenariaceae</taxon>
        <taxon>Catenaria</taxon>
    </lineage>
</organism>
<dbReference type="AlphaFoldDB" id="A0A1Y2H7I9"/>
<evidence type="ECO:0000313" key="2">
    <source>
        <dbReference type="Proteomes" id="UP000193411"/>
    </source>
</evidence>
<sequence length="161" mass="16256">MTGAGADRCLVATTSCCTMCWLRRFGGGDEGLDFARAWRFDALGTSGGVCLSESGLFLGGRSDFGDAFANCLPLVATVEFDLPLPLPLSLCLEEAADAADDLGELGESVSAAGCSGRAALAIAAVATKCTNASDEALLATACGVAGEGAAARFDFEGKARD</sequence>
<name>A0A1Y2H7I9_9FUNG</name>